<organism evidence="1 2">
    <name type="scientific">Hibiscus sabdariffa</name>
    <name type="common">roselle</name>
    <dbReference type="NCBI Taxonomy" id="183260"/>
    <lineage>
        <taxon>Eukaryota</taxon>
        <taxon>Viridiplantae</taxon>
        <taxon>Streptophyta</taxon>
        <taxon>Embryophyta</taxon>
        <taxon>Tracheophyta</taxon>
        <taxon>Spermatophyta</taxon>
        <taxon>Magnoliopsida</taxon>
        <taxon>eudicotyledons</taxon>
        <taxon>Gunneridae</taxon>
        <taxon>Pentapetalae</taxon>
        <taxon>rosids</taxon>
        <taxon>malvids</taxon>
        <taxon>Malvales</taxon>
        <taxon>Malvaceae</taxon>
        <taxon>Malvoideae</taxon>
        <taxon>Hibiscus</taxon>
    </lineage>
</organism>
<evidence type="ECO:0000313" key="1">
    <source>
        <dbReference type="EMBL" id="KAK8984767.1"/>
    </source>
</evidence>
<keyword evidence="2" id="KW-1185">Reference proteome</keyword>
<name>A0ABR2P911_9ROSI</name>
<gene>
    <name evidence="1" type="ORF">V6N11_020081</name>
</gene>
<reference evidence="1 2" key="1">
    <citation type="journal article" date="2024" name="G3 (Bethesda)">
        <title>Genome assembly of Hibiscus sabdariffa L. provides insights into metabolisms of medicinal natural products.</title>
        <authorList>
            <person name="Kim T."/>
        </authorList>
    </citation>
    <scope>NUCLEOTIDE SEQUENCE [LARGE SCALE GENOMIC DNA]</scope>
    <source>
        <strain evidence="1">TK-2024</strain>
        <tissue evidence="1">Old leaves</tissue>
    </source>
</reference>
<accession>A0ABR2P911</accession>
<proteinExistence type="predicted"/>
<protein>
    <submittedName>
        <fullName evidence="1">Uncharacterized protein</fullName>
    </submittedName>
</protein>
<evidence type="ECO:0000313" key="2">
    <source>
        <dbReference type="Proteomes" id="UP001396334"/>
    </source>
</evidence>
<comment type="caution">
    <text evidence="1">The sequence shown here is derived from an EMBL/GenBank/DDBJ whole genome shotgun (WGS) entry which is preliminary data.</text>
</comment>
<sequence length="66" mass="7240">MNSKLEKPGSGSGGNVNLNPAATTMEAAVIDESKPTVMDKLLLRLALVYWCLFDDLIPRDVDWYGV</sequence>
<dbReference type="EMBL" id="JBBPBN010000075">
    <property type="protein sequence ID" value="KAK8984767.1"/>
    <property type="molecule type" value="Genomic_DNA"/>
</dbReference>
<dbReference type="Proteomes" id="UP001396334">
    <property type="component" value="Unassembled WGS sequence"/>
</dbReference>